<dbReference type="SUPFAM" id="SSF103473">
    <property type="entry name" value="MFS general substrate transporter"/>
    <property type="match status" value="1"/>
</dbReference>
<accession>A0A7S3LW90</accession>
<feature type="transmembrane region" description="Helical" evidence="3">
    <location>
        <begin position="156"/>
        <end position="180"/>
    </location>
</feature>
<feature type="transmembrane region" description="Helical" evidence="3">
    <location>
        <begin position="94"/>
        <end position="118"/>
    </location>
</feature>
<sequence>MKEPPLNASASRSTLSFRTMLVFVCLYAFFFQFKASEPFMFEYLMLEKNVSSDEIVGAIFPVSTYGQLAIQPFLAVIPEVVALSRGETPSTSRIPYALAVMIGSLSFLVTILMLIFAPPRSFLLLCLQEVTYSIGFATLPLFTALLFRLVRDRRSFLVTVSVSKAVTLLSIALSGIVGQVLYTYAKWKLEDLYYLTTGSLAVGFVFSLLLFVPVMRYRVGEKEGEDRKEKAHPTAARYVCAHVPLVSDGTEVQGEAVDDLTSSLPDSDGASPPLVRRCEHHPVLSLSPLRLRKGESGRERLAVVLREIGFYFSHTSVVQLSFIFVMLSPAHYLCLTLWQALLGGEGKYNGYVVSGSYLFAAVLNFMLGPFSNLLRRQRLSRVGSRTSSMLVFGQKREEEREESEKRERESDIQSAKEDGLSTRASFSSMEEMKLDREDDALLMSPRSKSQLWLICAVALLAVCLAGMGGTALIGQGGGQPNGTSHQSDGESELDVAATGAGVSISSGGSTIVEGWTTGVYVCVFLYQCLYEAVLTITTVRLGRLLSMLSCAWQEQSQARDKLAKYQCSEEREGDVEKLGEISAFFHNSCTEPSPSLSSRPTSFDSTRGKYAFMFGLLSFASLVLQTVMQVVLAKRGEDGQLWLAVPFQFLVIAGLAMLAALVPLAIAAVSCGGKAKRGRAGRV</sequence>
<keyword evidence="3" id="KW-1133">Transmembrane helix</keyword>
<dbReference type="EMBL" id="HBIB01045922">
    <property type="protein sequence ID" value="CAE0267803.1"/>
    <property type="molecule type" value="Transcribed_RNA"/>
</dbReference>
<keyword evidence="3" id="KW-0812">Transmembrane</keyword>
<protein>
    <submittedName>
        <fullName evidence="4">Uncharacterized protein</fullName>
    </submittedName>
</protein>
<proteinExistence type="inferred from homology"/>
<name>A0A7S3LW90_9EUKA</name>
<evidence type="ECO:0000313" key="4">
    <source>
        <dbReference type="EMBL" id="CAE0267802.1"/>
    </source>
</evidence>
<organism evidence="4">
    <name type="scientific">Palpitomonas bilix</name>
    <dbReference type="NCBI Taxonomy" id="652834"/>
    <lineage>
        <taxon>Eukaryota</taxon>
        <taxon>Eukaryota incertae sedis</taxon>
    </lineage>
</organism>
<dbReference type="PANTHER" id="PTHR10686:SF18">
    <property type="entry name" value="IP11787P-RELATED"/>
    <property type="match status" value="1"/>
</dbReference>
<dbReference type="AlphaFoldDB" id="A0A7S3LW90"/>
<dbReference type="InterPro" id="IPR036259">
    <property type="entry name" value="MFS_trans_sf"/>
</dbReference>
<dbReference type="EMBL" id="HBIB01045921">
    <property type="protein sequence ID" value="CAE0267802.1"/>
    <property type="molecule type" value="Transcribed_RNA"/>
</dbReference>
<feature type="region of interest" description="Disordered" evidence="2">
    <location>
        <begin position="393"/>
        <end position="427"/>
    </location>
</feature>
<feature type="compositionally biased region" description="Basic and acidic residues" evidence="2">
    <location>
        <begin position="394"/>
        <end position="420"/>
    </location>
</feature>
<dbReference type="InterPro" id="IPR002666">
    <property type="entry name" value="Folate_carrier"/>
</dbReference>
<feature type="transmembrane region" description="Helical" evidence="3">
    <location>
        <begin position="348"/>
        <end position="370"/>
    </location>
</feature>
<dbReference type="PANTHER" id="PTHR10686">
    <property type="entry name" value="FOLATE TRANSPORTER"/>
    <property type="match status" value="1"/>
</dbReference>
<reference evidence="4" key="1">
    <citation type="submission" date="2021-01" db="EMBL/GenBank/DDBJ databases">
        <authorList>
            <person name="Corre E."/>
            <person name="Pelletier E."/>
            <person name="Niang G."/>
            <person name="Scheremetjew M."/>
            <person name="Finn R."/>
            <person name="Kale V."/>
            <person name="Holt S."/>
            <person name="Cochrane G."/>
            <person name="Meng A."/>
            <person name="Brown T."/>
            <person name="Cohen L."/>
        </authorList>
    </citation>
    <scope>NUCLEOTIDE SEQUENCE</scope>
    <source>
        <strain evidence="4">NIES-2562</strain>
    </source>
</reference>
<evidence type="ECO:0000256" key="2">
    <source>
        <dbReference type="SAM" id="MobiDB-lite"/>
    </source>
</evidence>
<gene>
    <name evidence="4" type="ORF">PBIL07802_LOCUS30148</name>
    <name evidence="5" type="ORF">PBIL07802_LOCUS30149</name>
</gene>
<evidence type="ECO:0000313" key="5">
    <source>
        <dbReference type="EMBL" id="CAE0267803.1"/>
    </source>
</evidence>
<comment type="similarity">
    <text evidence="1">Belongs to the reduced folate carrier (RFC) transporter (TC 2.A.48) family.</text>
</comment>
<feature type="transmembrane region" description="Helical" evidence="3">
    <location>
        <begin position="610"/>
        <end position="633"/>
    </location>
</feature>
<keyword evidence="3" id="KW-0472">Membrane</keyword>
<dbReference type="Pfam" id="PF01770">
    <property type="entry name" value="Folate_carrier"/>
    <property type="match status" value="1"/>
</dbReference>
<feature type="transmembrane region" description="Helical" evidence="3">
    <location>
        <begin position="55"/>
        <end position="82"/>
    </location>
</feature>
<evidence type="ECO:0000256" key="1">
    <source>
        <dbReference type="ARBA" id="ARBA00005773"/>
    </source>
</evidence>
<feature type="transmembrane region" description="Helical" evidence="3">
    <location>
        <begin position="518"/>
        <end position="539"/>
    </location>
</feature>
<feature type="transmembrane region" description="Helical" evidence="3">
    <location>
        <begin position="130"/>
        <end position="149"/>
    </location>
</feature>
<dbReference type="GO" id="GO:0090482">
    <property type="term" value="F:vitamin transmembrane transporter activity"/>
    <property type="evidence" value="ECO:0007669"/>
    <property type="project" value="InterPro"/>
</dbReference>
<dbReference type="GO" id="GO:0005886">
    <property type="term" value="C:plasma membrane"/>
    <property type="evidence" value="ECO:0007669"/>
    <property type="project" value="TreeGrafter"/>
</dbReference>
<feature type="transmembrane region" description="Helical" evidence="3">
    <location>
        <begin position="645"/>
        <end position="669"/>
    </location>
</feature>
<feature type="transmembrane region" description="Helical" evidence="3">
    <location>
        <begin position="15"/>
        <end position="35"/>
    </location>
</feature>
<feature type="transmembrane region" description="Helical" evidence="3">
    <location>
        <begin position="192"/>
        <end position="212"/>
    </location>
</feature>
<evidence type="ECO:0000256" key="3">
    <source>
        <dbReference type="SAM" id="Phobius"/>
    </source>
</evidence>
<feature type="transmembrane region" description="Helical" evidence="3">
    <location>
        <begin position="451"/>
        <end position="473"/>
    </location>
</feature>